<protein>
    <submittedName>
        <fullName evidence="1">Uncharacterized protein</fullName>
    </submittedName>
</protein>
<sequence>LDPKVYEFCKSTPVGQQEELRIVVDLQFEPDPISYGLMGLHYSQFDPSQDGVMIGVQ</sequence>
<dbReference type="Proteomes" id="UP000594638">
    <property type="component" value="Unassembled WGS sequence"/>
</dbReference>
<dbReference type="EMBL" id="CACTIH010005836">
    <property type="protein sequence ID" value="CAA3002421.1"/>
    <property type="molecule type" value="Genomic_DNA"/>
</dbReference>
<keyword evidence="2" id="KW-1185">Reference proteome</keyword>
<proteinExistence type="predicted"/>
<evidence type="ECO:0000313" key="1">
    <source>
        <dbReference type="EMBL" id="CAA3002421.1"/>
    </source>
</evidence>
<feature type="non-terminal residue" evidence="1">
    <location>
        <position position="1"/>
    </location>
</feature>
<name>A0A8S0TEV4_OLEEU</name>
<evidence type="ECO:0000313" key="2">
    <source>
        <dbReference type="Proteomes" id="UP000594638"/>
    </source>
</evidence>
<gene>
    <name evidence="1" type="ORF">OLEA9_A045940</name>
</gene>
<comment type="caution">
    <text evidence="1">The sequence shown here is derived from an EMBL/GenBank/DDBJ whole genome shotgun (WGS) entry which is preliminary data.</text>
</comment>
<reference evidence="1 2" key="1">
    <citation type="submission" date="2019-12" db="EMBL/GenBank/DDBJ databases">
        <authorList>
            <person name="Alioto T."/>
            <person name="Alioto T."/>
            <person name="Gomez Garrido J."/>
        </authorList>
    </citation>
    <scope>NUCLEOTIDE SEQUENCE [LARGE SCALE GENOMIC DNA]</scope>
</reference>
<organism evidence="1 2">
    <name type="scientific">Olea europaea subsp. europaea</name>
    <dbReference type="NCBI Taxonomy" id="158383"/>
    <lineage>
        <taxon>Eukaryota</taxon>
        <taxon>Viridiplantae</taxon>
        <taxon>Streptophyta</taxon>
        <taxon>Embryophyta</taxon>
        <taxon>Tracheophyta</taxon>
        <taxon>Spermatophyta</taxon>
        <taxon>Magnoliopsida</taxon>
        <taxon>eudicotyledons</taxon>
        <taxon>Gunneridae</taxon>
        <taxon>Pentapetalae</taxon>
        <taxon>asterids</taxon>
        <taxon>lamiids</taxon>
        <taxon>Lamiales</taxon>
        <taxon>Oleaceae</taxon>
        <taxon>Oleeae</taxon>
        <taxon>Olea</taxon>
    </lineage>
</organism>
<accession>A0A8S0TEV4</accession>
<dbReference type="AlphaFoldDB" id="A0A8S0TEV4"/>
<feature type="non-terminal residue" evidence="1">
    <location>
        <position position="57"/>
    </location>
</feature>